<gene>
    <name evidence="1" type="ORF">ACCO45_000138</name>
</gene>
<protein>
    <submittedName>
        <fullName evidence="1">Uncharacterized protein</fullName>
    </submittedName>
</protein>
<accession>A0ACC4E5W2</accession>
<keyword evidence="2" id="KW-1185">Reference proteome</keyword>
<name>A0ACC4E5W2_PURLI</name>
<comment type="caution">
    <text evidence="1">The sequence shown here is derived from an EMBL/GenBank/DDBJ whole genome shotgun (WGS) entry which is preliminary data.</text>
</comment>
<evidence type="ECO:0000313" key="2">
    <source>
        <dbReference type="Proteomes" id="UP001638806"/>
    </source>
</evidence>
<reference evidence="1" key="1">
    <citation type="submission" date="2024-12" db="EMBL/GenBank/DDBJ databases">
        <title>Comparative genomics and development of molecular markers within Purpureocillium lilacinum and among Purpureocillium species.</title>
        <authorList>
            <person name="Yeh Z.-Y."/>
            <person name="Ni N.-T."/>
            <person name="Lo P.-H."/>
            <person name="Mushyakhwo K."/>
            <person name="Lin C.-F."/>
            <person name="Nai Y.-S."/>
        </authorList>
    </citation>
    <scope>NUCLEOTIDE SEQUENCE</scope>
    <source>
        <strain evidence="1">NCHU-NPUST-175</strain>
    </source>
</reference>
<sequence length="471" mass="51360">MGLAPNPTSRHAPQGPAGTDYHLSIKGFSPFENTAAVARVLIEQFLFELFGRDGPIACSQHNIPDGETWSVLQVRSMSIKLSEGDMKRADPIQLSFRAKNGDMLIDDVLRLFCSRFFAQSDHGAAQTLSRFGMYGFTPSEENMKLAWYQELFTWMGTHRAAKLKNMSDYIRALEEGQSVLSWWPTGSNWIGVLILAASIGMTYSSYEGGPVNTALMATADGLLLYIANIFRFQAASTEAAAEEHWVVANAACNNFTDQTANIIGLVRSQHGADEELHAAHRSMTREFVGLLEEGFTTVTVCHAAAQAYVTVKQAYAVGTIALGVTFALSTANAWHYTSSLMESGYQPTSAVGLVLSAIAAIHGASQTYGAARKAQEAALQQQKWSAAAQSVAVIVRHAQRCEVHLRWAYNTGGVGAESADYRLAFEAMLREMASALPSAEQTTPQAIQDRLLQYASVMEREVIGLRAVLRQ</sequence>
<dbReference type="Proteomes" id="UP001638806">
    <property type="component" value="Unassembled WGS sequence"/>
</dbReference>
<organism evidence="1 2">
    <name type="scientific">Purpureocillium lilacinum</name>
    <name type="common">Paecilomyces lilacinus</name>
    <dbReference type="NCBI Taxonomy" id="33203"/>
    <lineage>
        <taxon>Eukaryota</taxon>
        <taxon>Fungi</taxon>
        <taxon>Dikarya</taxon>
        <taxon>Ascomycota</taxon>
        <taxon>Pezizomycotina</taxon>
        <taxon>Sordariomycetes</taxon>
        <taxon>Hypocreomycetidae</taxon>
        <taxon>Hypocreales</taxon>
        <taxon>Ophiocordycipitaceae</taxon>
        <taxon>Purpureocillium</taxon>
    </lineage>
</organism>
<evidence type="ECO:0000313" key="1">
    <source>
        <dbReference type="EMBL" id="KAL3963134.1"/>
    </source>
</evidence>
<dbReference type="EMBL" id="JBGNUJ010000002">
    <property type="protein sequence ID" value="KAL3963134.1"/>
    <property type="molecule type" value="Genomic_DNA"/>
</dbReference>
<proteinExistence type="predicted"/>